<comment type="similarity">
    <text evidence="1">Belongs to the membrane fusion protein (MFP) (TC 8.A.1) family.</text>
</comment>
<dbReference type="Proteomes" id="UP001597110">
    <property type="component" value="Unassembled WGS sequence"/>
</dbReference>
<organism evidence="5 6">
    <name type="scientific">Lysobacter brunescens</name>
    <dbReference type="NCBI Taxonomy" id="262323"/>
    <lineage>
        <taxon>Bacteria</taxon>
        <taxon>Pseudomonadati</taxon>
        <taxon>Pseudomonadota</taxon>
        <taxon>Gammaproteobacteria</taxon>
        <taxon>Lysobacterales</taxon>
        <taxon>Lysobacteraceae</taxon>
        <taxon>Lysobacter</taxon>
    </lineage>
</organism>
<comment type="caution">
    <text evidence="5">The sequence shown here is derived from an EMBL/GenBank/DDBJ whole genome shotgun (WGS) entry which is preliminary data.</text>
</comment>
<reference evidence="6" key="1">
    <citation type="journal article" date="2019" name="Int. J. Syst. Evol. Microbiol.">
        <title>The Global Catalogue of Microorganisms (GCM) 10K type strain sequencing project: providing services to taxonomists for standard genome sequencing and annotation.</title>
        <authorList>
            <consortium name="The Broad Institute Genomics Platform"/>
            <consortium name="The Broad Institute Genome Sequencing Center for Infectious Disease"/>
            <person name="Wu L."/>
            <person name="Ma J."/>
        </authorList>
    </citation>
    <scope>NUCLEOTIDE SEQUENCE [LARGE SCALE GENOMIC DNA]</scope>
    <source>
        <strain evidence="6">CCUG 55585</strain>
    </source>
</reference>
<feature type="domain" description="CzcB-like barrel-sandwich hybrid" evidence="3">
    <location>
        <begin position="92"/>
        <end position="218"/>
    </location>
</feature>
<dbReference type="Gene3D" id="1.10.287.470">
    <property type="entry name" value="Helix hairpin bin"/>
    <property type="match status" value="1"/>
</dbReference>
<dbReference type="InterPro" id="IPR058647">
    <property type="entry name" value="BSH_CzcB-like"/>
</dbReference>
<evidence type="ECO:0000259" key="4">
    <source>
        <dbReference type="Pfam" id="PF25989"/>
    </source>
</evidence>
<feature type="domain" description="CusB-like beta-barrel" evidence="2">
    <location>
        <begin position="226"/>
        <end position="295"/>
    </location>
</feature>
<feature type="domain" description="YknX-like C-terminal permuted SH3-like" evidence="4">
    <location>
        <begin position="302"/>
        <end position="370"/>
    </location>
</feature>
<dbReference type="PANTHER" id="PTHR30469:SF38">
    <property type="entry name" value="HLYD FAMILY SECRETION PROTEIN"/>
    <property type="match status" value="1"/>
</dbReference>
<sequence>MPATTPTPVDSTPVPSAVRTPLVHALTAAVLLGCLAIAGCKGGPDAQAKGKDGDKKEEKAQEAVPVEVVAVANRPVAASYSGTAPLEARGESQVVAKTSGVALQVMAEVGQQVRAGQVLVRLDSDRAALQAAQSAAQVRKLEANYNRSLQLSRQQLVSANDLDQLKFDLENARAVNRLANLEVSYANVVAPISGVIADRSIKPGNFVQLNSPIFRIVDTSRIEATLNVPERELATIKPGLPVQLMVDALPGKPFQGTVDRVAPVVDSGSGTFRVICAFDSAALLQPGMFGRIRIDYDQRANALVIPRNALLDDESDPAVYVVRGNKAARVSVKLGYFDGEWVEVRGGLKQGDRVVTAGKVALREGTDVQVIGDPAAKQVATVAKTGNKP</sequence>
<dbReference type="Pfam" id="PF25954">
    <property type="entry name" value="Beta-barrel_RND_2"/>
    <property type="match status" value="1"/>
</dbReference>
<evidence type="ECO:0000256" key="1">
    <source>
        <dbReference type="ARBA" id="ARBA00009477"/>
    </source>
</evidence>
<dbReference type="Pfam" id="PF25989">
    <property type="entry name" value="YknX_C"/>
    <property type="match status" value="1"/>
</dbReference>
<dbReference type="SUPFAM" id="SSF111369">
    <property type="entry name" value="HlyD-like secretion proteins"/>
    <property type="match status" value="1"/>
</dbReference>
<dbReference type="PANTHER" id="PTHR30469">
    <property type="entry name" value="MULTIDRUG RESISTANCE PROTEIN MDTA"/>
    <property type="match status" value="1"/>
</dbReference>
<dbReference type="Gene3D" id="2.40.50.100">
    <property type="match status" value="1"/>
</dbReference>
<keyword evidence="6" id="KW-1185">Reference proteome</keyword>
<dbReference type="RefSeq" id="WP_386825132.1">
    <property type="nucleotide sequence ID" value="NZ_JBHTIF010000003.1"/>
</dbReference>
<name>A0ABW2YEC0_9GAMM</name>
<dbReference type="Gene3D" id="2.40.420.20">
    <property type="match status" value="1"/>
</dbReference>
<evidence type="ECO:0000259" key="3">
    <source>
        <dbReference type="Pfam" id="PF25973"/>
    </source>
</evidence>
<evidence type="ECO:0000259" key="2">
    <source>
        <dbReference type="Pfam" id="PF25954"/>
    </source>
</evidence>
<dbReference type="EMBL" id="JBHTIF010000003">
    <property type="protein sequence ID" value="MFD0726887.1"/>
    <property type="molecule type" value="Genomic_DNA"/>
</dbReference>
<evidence type="ECO:0000313" key="5">
    <source>
        <dbReference type="EMBL" id="MFD0726887.1"/>
    </source>
</evidence>
<dbReference type="Gene3D" id="2.40.30.170">
    <property type="match status" value="1"/>
</dbReference>
<dbReference type="Pfam" id="PF25973">
    <property type="entry name" value="BSH_CzcB"/>
    <property type="match status" value="1"/>
</dbReference>
<gene>
    <name evidence="5" type="ORF">ACFQ0E_14920</name>
</gene>
<evidence type="ECO:0000313" key="6">
    <source>
        <dbReference type="Proteomes" id="UP001597110"/>
    </source>
</evidence>
<dbReference type="InterPro" id="IPR058792">
    <property type="entry name" value="Beta-barrel_RND_2"/>
</dbReference>
<accession>A0ABW2YEC0</accession>
<protein>
    <submittedName>
        <fullName evidence="5">Efflux RND transporter periplasmic adaptor subunit</fullName>
    </submittedName>
</protein>
<proteinExistence type="inferred from homology"/>
<dbReference type="InterPro" id="IPR006143">
    <property type="entry name" value="RND_pump_MFP"/>
</dbReference>
<dbReference type="InterPro" id="IPR058637">
    <property type="entry name" value="YknX-like_C"/>
</dbReference>
<dbReference type="NCBIfam" id="TIGR01730">
    <property type="entry name" value="RND_mfp"/>
    <property type="match status" value="1"/>
</dbReference>